<protein>
    <submittedName>
        <fullName evidence="2">Uncharacterized protein</fullName>
    </submittedName>
</protein>
<evidence type="ECO:0000313" key="2">
    <source>
        <dbReference type="EMBL" id="GBP18578.1"/>
    </source>
</evidence>
<name>A0A4C1TXB6_EUMVA</name>
<proteinExistence type="predicted"/>
<evidence type="ECO:0000313" key="3">
    <source>
        <dbReference type="Proteomes" id="UP000299102"/>
    </source>
</evidence>
<keyword evidence="3" id="KW-1185">Reference proteome</keyword>
<dbReference type="AlphaFoldDB" id="A0A4C1TXB6"/>
<sequence>MVAQRSRTGPLNREQDKTNEPEVDGGRVASLQTSYGRLPAPSSHQLNEHHHVAFSSNSHTRAKFHLNRTSIWRTRFDS</sequence>
<comment type="caution">
    <text evidence="2">The sequence shown here is derived from an EMBL/GenBank/DDBJ whole genome shotgun (WGS) entry which is preliminary data.</text>
</comment>
<reference evidence="2 3" key="1">
    <citation type="journal article" date="2019" name="Commun. Biol.">
        <title>The bagworm genome reveals a unique fibroin gene that provides high tensile strength.</title>
        <authorList>
            <person name="Kono N."/>
            <person name="Nakamura H."/>
            <person name="Ohtoshi R."/>
            <person name="Tomita M."/>
            <person name="Numata K."/>
            <person name="Arakawa K."/>
        </authorList>
    </citation>
    <scope>NUCLEOTIDE SEQUENCE [LARGE SCALE GENOMIC DNA]</scope>
</reference>
<accession>A0A4C1TXB6</accession>
<organism evidence="2 3">
    <name type="scientific">Eumeta variegata</name>
    <name type="common">Bagworm moth</name>
    <name type="synonym">Eumeta japonica</name>
    <dbReference type="NCBI Taxonomy" id="151549"/>
    <lineage>
        <taxon>Eukaryota</taxon>
        <taxon>Metazoa</taxon>
        <taxon>Ecdysozoa</taxon>
        <taxon>Arthropoda</taxon>
        <taxon>Hexapoda</taxon>
        <taxon>Insecta</taxon>
        <taxon>Pterygota</taxon>
        <taxon>Neoptera</taxon>
        <taxon>Endopterygota</taxon>
        <taxon>Lepidoptera</taxon>
        <taxon>Glossata</taxon>
        <taxon>Ditrysia</taxon>
        <taxon>Tineoidea</taxon>
        <taxon>Psychidae</taxon>
        <taxon>Oiketicinae</taxon>
        <taxon>Eumeta</taxon>
    </lineage>
</organism>
<gene>
    <name evidence="2" type="ORF">EVAR_14347_1</name>
</gene>
<dbReference type="EMBL" id="BGZK01000099">
    <property type="protein sequence ID" value="GBP18578.1"/>
    <property type="molecule type" value="Genomic_DNA"/>
</dbReference>
<evidence type="ECO:0000256" key="1">
    <source>
        <dbReference type="SAM" id="MobiDB-lite"/>
    </source>
</evidence>
<dbReference type="Proteomes" id="UP000299102">
    <property type="component" value="Unassembled WGS sequence"/>
</dbReference>
<feature type="region of interest" description="Disordered" evidence="1">
    <location>
        <begin position="1"/>
        <end position="26"/>
    </location>
</feature>